<gene>
    <name evidence="3" type="ORF">UFOPK2510_00803</name>
    <name evidence="4" type="ORF">UFOPK2936_00749</name>
    <name evidence="5" type="ORF">UFOPK3328_00080</name>
    <name evidence="6" type="ORF">UFOPK3779_00080</name>
    <name evidence="7" type="ORF">UFOPK4403_00747</name>
</gene>
<dbReference type="GO" id="GO:0005794">
    <property type="term" value="C:Golgi apparatus"/>
    <property type="evidence" value="ECO:0007669"/>
    <property type="project" value="TreeGrafter"/>
</dbReference>
<evidence type="ECO:0000313" key="3">
    <source>
        <dbReference type="EMBL" id="CAB4692685.1"/>
    </source>
</evidence>
<keyword evidence="1" id="KW-0472">Membrane</keyword>
<dbReference type="InterPro" id="IPR006342">
    <property type="entry name" value="FkbM_mtfrase"/>
</dbReference>
<dbReference type="EMBL" id="CAEZXO010000004">
    <property type="protein sequence ID" value="CAB4692685.1"/>
    <property type="molecule type" value="Genomic_DNA"/>
</dbReference>
<keyword evidence="1" id="KW-0812">Transmembrane</keyword>
<sequence>MRIQKFFELVFGRILYAFFSLKFVKFMMFRLVLNSGLDSAFSKGPTSEQLRWQGYCLLNQGRSVAQLQQDLWVLYRLKGLGGGWFVDVGACNPKYLSNTFLLETDFGWNGLLIEPSPESVQLLRKFRKCAVIPVAISSKSSVKLEIAIEPEFNTTNAADQKHHRLFKTSGRTIRVEGSTLSKVFVMNCVPDDFEYLSIDCEGDELEVLKTNDWLRFKPKLISVNHNFRSDRVSVRRLLEGEGYILDPINSQFSWDAWYLLPEVLEDRGTEYMASGRI</sequence>
<dbReference type="PANTHER" id="PTHR34009:SF2">
    <property type="entry name" value="PROTEIN STAR"/>
    <property type="match status" value="1"/>
</dbReference>
<dbReference type="Pfam" id="PF05050">
    <property type="entry name" value="Methyltransf_21"/>
    <property type="match status" value="1"/>
</dbReference>
<dbReference type="InterPro" id="IPR029063">
    <property type="entry name" value="SAM-dependent_MTases_sf"/>
</dbReference>
<dbReference type="AlphaFoldDB" id="A0A6J6P869"/>
<organism evidence="3">
    <name type="scientific">freshwater metagenome</name>
    <dbReference type="NCBI Taxonomy" id="449393"/>
    <lineage>
        <taxon>unclassified sequences</taxon>
        <taxon>metagenomes</taxon>
        <taxon>ecological metagenomes</taxon>
    </lineage>
</organism>
<evidence type="ECO:0000313" key="5">
    <source>
        <dbReference type="EMBL" id="CAB4855516.1"/>
    </source>
</evidence>
<dbReference type="GO" id="GO:0016197">
    <property type="term" value="P:endosomal transport"/>
    <property type="evidence" value="ECO:0007669"/>
    <property type="project" value="TreeGrafter"/>
</dbReference>
<accession>A0A6J6P869</accession>
<dbReference type="GO" id="GO:0031902">
    <property type="term" value="C:late endosome membrane"/>
    <property type="evidence" value="ECO:0007669"/>
    <property type="project" value="TreeGrafter"/>
</dbReference>
<keyword evidence="1" id="KW-1133">Transmembrane helix</keyword>
<feature type="transmembrane region" description="Helical" evidence="1">
    <location>
        <begin position="6"/>
        <end position="24"/>
    </location>
</feature>
<protein>
    <submittedName>
        <fullName evidence="3">Unannotated protein</fullName>
    </submittedName>
</protein>
<reference evidence="3" key="1">
    <citation type="submission" date="2020-05" db="EMBL/GenBank/DDBJ databases">
        <authorList>
            <person name="Chiriac C."/>
            <person name="Salcher M."/>
            <person name="Ghai R."/>
            <person name="Kavagutti S V."/>
        </authorList>
    </citation>
    <scope>NUCLEOTIDE SEQUENCE</scope>
</reference>
<evidence type="ECO:0000313" key="7">
    <source>
        <dbReference type="EMBL" id="CAB5072258.1"/>
    </source>
</evidence>
<dbReference type="PANTHER" id="PTHR34009">
    <property type="entry name" value="PROTEIN STAR"/>
    <property type="match status" value="1"/>
</dbReference>
<evidence type="ECO:0000313" key="6">
    <source>
        <dbReference type="EMBL" id="CAB4934371.1"/>
    </source>
</evidence>
<dbReference type="EMBL" id="CAFBQX010000003">
    <property type="protein sequence ID" value="CAB5072258.1"/>
    <property type="molecule type" value="Genomic_DNA"/>
</dbReference>
<dbReference type="GO" id="GO:0006888">
    <property type="term" value="P:endoplasmic reticulum to Golgi vesicle-mediated transport"/>
    <property type="evidence" value="ECO:0007669"/>
    <property type="project" value="TreeGrafter"/>
</dbReference>
<dbReference type="EMBL" id="CAEZZW010000003">
    <property type="protein sequence ID" value="CAB4778990.1"/>
    <property type="molecule type" value="Genomic_DNA"/>
</dbReference>
<dbReference type="InterPro" id="IPR053202">
    <property type="entry name" value="EGF_Rcpt_Signaling_Reg"/>
</dbReference>
<dbReference type="EMBL" id="CAFBNH010000001">
    <property type="protein sequence ID" value="CAB4934371.1"/>
    <property type="molecule type" value="Genomic_DNA"/>
</dbReference>
<dbReference type="GO" id="GO:0005789">
    <property type="term" value="C:endoplasmic reticulum membrane"/>
    <property type="evidence" value="ECO:0007669"/>
    <property type="project" value="TreeGrafter"/>
</dbReference>
<dbReference type="SUPFAM" id="SSF53335">
    <property type="entry name" value="S-adenosyl-L-methionine-dependent methyltransferases"/>
    <property type="match status" value="1"/>
</dbReference>
<dbReference type="GO" id="GO:0005886">
    <property type="term" value="C:plasma membrane"/>
    <property type="evidence" value="ECO:0007669"/>
    <property type="project" value="TreeGrafter"/>
</dbReference>
<evidence type="ECO:0000313" key="4">
    <source>
        <dbReference type="EMBL" id="CAB4778990.1"/>
    </source>
</evidence>
<dbReference type="Gene3D" id="3.40.50.150">
    <property type="entry name" value="Vaccinia Virus protein VP39"/>
    <property type="match status" value="1"/>
</dbReference>
<dbReference type="EMBL" id="CAFBLD010000001">
    <property type="protein sequence ID" value="CAB4855516.1"/>
    <property type="molecule type" value="Genomic_DNA"/>
</dbReference>
<proteinExistence type="predicted"/>
<evidence type="ECO:0000256" key="1">
    <source>
        <dbReference type="SAM" id="Phobius"/>
    </source>
</evidence>
<name>A0A6J6P869_9ZZZZ</name>
<feature type="domain" description="Methyltransferase FkbM" evidence="2">
    <location>
        <begin position="87"/>
        <end position="244"/>
    </location>
</feature>
<evidence type="ECO:0000259" key="2">
    <source>
        <dbReference type="Pfam" id="PF05050"/>
    </source>
</evidence>